<dbReference type="EMBL" id="JANIBM010000001">
    <property type="protein sequence ID" value="MCQ8179602.1"/>
    <property type="molecule type" value="Genomic_DNA"/>
</dbReference>
<keyword evidence="1" id="KW-0255">Endonuclease</keyword>
<keyword evidence="2" id="KW-1185">Reference proteome</keyword>
<evidence type="ECO:0000313" key="2">
    <source>
        <dbReference type="Proteomes" id="UP001524569"/>
    </source>
</evidence>
<reference evidence="1 2" key="1">
    <citation type="submission" date="2022-07" db="EMBL/GenBank/DDBJ databases">
        <title>Methylomonas rivi sp. nov., Methylomonas rosea sp. nov., Methylomonas aureus sp. nov. and Methylomonas subterranea sp. nov., four novel methanotrophs isolated from a freshwater creek and the deep terrestrial subsurface.</title>
        <authorList>
            <person name="Abin C."/>
            <person name="Sankaranarayanan K."/>
            <person name="Garner C."/>
            <person name="Sindelar R."/>
            <person name="Kotary K."/>
            <person name="Garner R."/>
            <person name="Barclay S."/>
            <person name="Lawson P."/>
            <person name="Krumholz L."/>
        </authorList>
    </citation>
    <scope>NUCLEOTIDE SEQUENCE [LARGE SCALE GENOMIC DNA]</scope>
    <source>
        <strain evidence="1 2">SURF-1</strain>
    </source>
</reference>
<proteinExistence type="predicted"/>
<dbReference type="GO" id="GO:0004519">
    <property type="term" value="F:endonuclease activity"/>
    <property type="evidence" value="ECO:0007669"/>
    <property type="project" value="UniProtKB-KW"/>
</dbReference>
<organism evidence="1 2">
    <name type="scientific">Methylomonas aurea</name>
    <dbReference type="NCBI Taxonomy" id="2952224"/>
    <lineage>
        <taxon>Bacteria</taxon>
        <taxon>Pseudomonadati</taxon>
        <taxon>Pseudomonadota</taxon>
        <taxon>Gammaproteobacteria</taxon>
        <taxon>Methylococcales</taxon>
        <taxon>Methylococcaceae</taxon>
        <taxon>Methylomonas</taxon>
    </lineage>
</organism>
<gene>
    <name evidence="1" type="ORF">NP603_00650</name>
</gene>
<dbReference type="SUPFAM" id="SSF56219">
    <property type="entry name" value="DNase I-like"/>
    <property type="match status" value="1"/>
</dbReference>
<evidence type="ECO:0000313" key="1">
    <source>
        <dbReference type="EMBL" id="MCQ8179602.1"/>
    </source>
</evidence>
<keyword evidence="1" id="KW-0378">Hydrolase</keyword>
<dbReference type="RefSeq" id="WP_256608986.1">
    <property type="nucleotide sequence ID" value="NZ_JANIBM010000001.1"/>
</dbReference>
<keyword evidence="1" id="KW-0540">Nuclease</keyword>
<dbReference type="InterPro" id="IPR036691">
    <property type="entry name" value="Endo/exonu/phosph_ase_sf"/>
</dbReference>
<comment type="caution">
    <text evidence="1">The sequence shown here is derived from an EMBL/GenBank/DDBJ whole genome shotgun (WGS) entry which is preliminary data.</text>
</comment>
<dbReference type="Gene3D" id="3.60.10.10">
    <property type="entry name" value="Endonuclease/exonuclease/phosphatase"/>
    <property type="match status" value="1"/>
</dbReference>
<dbReference type="Proteomes" id="UP001524569">
    <property type="component" value="Unassembled WGS sequence"/>
</dbReference>
<protein>
    <submittedName>
        <fullName evidence="1">Endonuclease/exonuclease/phosphatase family protein</fullName>
    </submittedName>
</protein>
<accession>A0ABT1UBK8</accession>
<sequence length="261" mass="29984">MKILFWNLQRKDLTTVSLDLCRHFDVDIFAFAEGQNFDHNLFSIKSYKRLKSLSNIVLYTKYSNSIIKVVDDGARYCSVLITTPVNGRILICFVHMISALHSSNEARVIESQTLMSNILAIRERENLDHIILCGDFNQNPYDSGVIAAACFNATGDRLVAAKMKRKVLGSTYSYFYNPMWRFYGAKSRPYGTYFHKSSDHVVVNWNILDQFIFSASLLDSISDEDIHIVTEADKHKLVRKDGNIDYKRYSDHLPILMTSNI</sequence>
<name>A0ABT1UBK8_9GAMM</name>